<dbReference type="AlphaFoldDB" id="A0A382GC68"/>
<organism evidence="1">
    <name type="scientific">marine metagenome</name>
    <dbReference type="NCBI Taxonomy" id="408172"/>
    <lineage>
        <taxon>unclassified sequences</taxon>
        <taxon>metagenomes</taxon>
        <taxon>ecological metagenomes</taxon>
    </lineage>
</organism>
<protein>
    <submittedName>
        <fullName evidence="1">Uncharacterized protein</fullName>
    </submittedName>
</protein>
<dbReference type="Gene3D" id="3.30.460.40">
    <property type="match status" value="1"/>
</dbReference>
<dbReference type="SUPFAM" id="SSF81301">
    <property type="entry name" value="Nucleotidyltransferase"/>
    <property type="match status" value="1"/>
</dbReference>
<dbReference type="InterPro" id="IPR043519">
    <property type="entry name" value="NT_sf"/>
</dbReference>
<feature type="non-terminal residue" evidence="1">
    <location>
        <position position="1"/>
    </location>
</feature>
<reference evidence="1" key="1">
    <citation type="submission" date="2018-05" db="EMBL/GenBank/DDBJ databases">
        <authorList>
            <person name="Lanie J.A."/>
            <person name="Ng W.-L."/>
            <person name="Kazmierczak K.M."/>
            <person name="Andrzejewski T.M."/>
            <person name="Davidsen T.M."/>
            <person name="Wayne K.J."/>
            <person name="Tettelin H."/>
            <person name="Glass J.I."/>
            <person name="Rusch D."/>
            <person name="Podicherti R."/>
            <person name="Tsui H.-C.T."/>
            <person name="Winkler M.E."/>
        </authorList>
    </citation>
    <scope>NUCLEOTIDE SEQUENCE</scope>
</reference>
<feature type="non-terminal residue" evidence="1">
    <location>
        <position position="139"/>
    </location>
</feature>
<gene>
    <name evidence="1" type="ORF">METZ01_LOCUS225363</name>
</gene>
<sequence>MPEAVIGTLRWICGVLRKEKIPFQVVGDIAILLEGASPLVSTVELFVSAKSLPRLIRTVQDRITEYPWRRRNERWDLVMMVLNNDDVVVSVGIIDGARMRVGTSSEWVDVVIDLEASRVVTLRDVEIPIASHSELTTEM</sequence>
<dbReference type="EMBL" id="UINC01054602">
    <property type="protein sequence ID" value="SVB72509.1"/>
    <property type="molecule type" value="Genomic_DNA"/>
</dbReference>
<accession>A0A382GC68</accession>
<evidence type="ECO:0000313" key="1">
    <source>
        <dbReference type="EMBL" id="SVB72509.1"/>
    </source>
</evidence>
<name>A0A382GC68_9ZZZZ</name>
<proteinExistence type="predicted"/>